<evidence type="ECO:0000256" key="3">
    <source>
        <dbReference type="ARBA" id="ARBA00019083"/>
    </source>
</evidence>
<protein>
    <recommendedName>
        <fullName evidence="3">Origin recognition complex subunit 4</fullName>
    </recommendedName>
</protein>
<evidence type="ECO:0000256" key="7">
    <source>
        <dbReference type="SAM" id="MobiDB-lite"/>
    </source>
</evidence>
<feature type="compositionally biased region" description="Polar residues" evidence="7">
    <location>
        <begin position="119"/>
        <end position="138"/>
    </location>
</feature>
<dbReference type="InterPro" id="IPR032705">
    <property type="entry name" value="ORC4_C"/>
</dbReference>
<gene>
    <name evidence="9" type="ORF">R9X50_00237300</name>
</gene>
<evidence type="ECO:0000256" key="4">
    <source>
        <dbReference type="ARBA" id="ARBA00022705"/>
    </source>
</evidence>
<comment type="similarity">
    <text evidence="2">Belongs to the ORC4 family.</text>
</comment>
<evidence type="ECO:0000256" key="6">
    <source>
        <dbReference type="ARBA" id="ARBA00023242"/>
    </source>
</evidence>
<keyword evidence="10" id="KW-1185">Reference proteome</keyword>
<name>A0AAQ3M230_9PEZI</name>
<feature type="compositionally biased region" description="Basic and acidic residues" evidence="7">
    <location>
        <begin position="171"/>
        <end position="180"/>
    </location>
</feature>
<dbReference type="Gene3D" id="3.40.50.300">
    <property type="entry name" value="P-loop containing nucleotide triphosphate hydrolases"/>
    <property type="match status" value="1"/>
</dbReference>
<organism evidence="9 10">
    <name type="scientific">Acrodontium crateriforme</name>
    <dbReference type="NCBI Taxonomy" id="150365"/>
    <lineage>
        <taxon>Eukaryota</taxon>
        <taxon>Fungi</taxon>
        <taxon>Dikarya</taxon>
        <taxon>Ascomycota</taxon>
        <taxon>Pezizomycotina</taxon>
        <taxon>Dothideomycetes</taxon>
        <taxon>Dothideomycetidae</taxon>
        <taxon>Mycosphaerellales</taxon>
        <taxon>Teratosphaeriaceae</taxon>
        <taxon>Acrodontium</taxon>
    </lineage>
</organism>
<accession>A0AAQ3M230</accession>
<feature type="domain" description="AAA+ ATPase" evidence="8">
    <location>
        <begin position="367"/>
        <end position="535"/>
    </location>
</feature>
<dbReference type="Pfam" id="PF14629">
    <property type="entry name" value="ORC4_C"/>
    <property type="match status" value="1"/>
</dbReference>
<feature type="region of interest" description="Disordered" evidence="7">
    <location>
        <begin position="280"/>
        <end position="309"/>
    </location>
</feature>
<dbReference type="InterPro" id="IPR027417">
    <property type="entry name" value="P-loop_NTPase"/>
</dbReference>
<dbReference type="Proteomes" id="UP001303373">
    <property type="component" value="Chromosome 3"/>
</dbReference>
<keyword evidence="4" id="KW-0235">DNA replication</keyword>
<keyword evidence="5" id="KW-0238">DNA-binding</keyword>
<dbReference type="FunFam" id="3.40.50.300:FF:001597">
    <property type="entry name" value="Origin recognition complex subunit Orc4"/>
    <property type="match status" value="1"/>
</dbReference>
<dbReference type="PANTHER" id="PTHR12087">
    <property type="entry name" value="ORIGIN RECOGNITION COMPLEX SUBUNIT 4"/>
    <property type="match status" value="1"/>
</dbReference>
<proteinExistence type="inferred from homology"/>
<evidence type="ECO:0000259" key="8">
    <source>
        <dbReference type="SMART" id="SM00382"/>
    </source>
</evidence>
<feature type="region of interest" description="Disordered" evidence="7">
    <location>
        <begin position="1"/>
        <end position="211"/>
    </location>
</feature>
<evidence type="ECO:0000313" key="9">
    <source>
        <dbReference type="EMBL" id="WPG99556.1"/>
    </source>
</evidence>
<evidence type="ECO:0000256" key="1">
    <source>
        <dbReference type="ARBA" id="ARBA00004123"/>
    </source>
</evidence>
<dbReference type="SMART" id="SM00382">
    <property type="entry name" value="AAA"/>
    <property type="match status" value="1"/>
</dbReference>
<sequence length="760" mass="83318">MDEPRASKRLRMSAREADTINTASAPTPTHSESPGTKSLKPAGQPVQNAQASTQSPAPTKSAREIWQEAKAMSKAGRQKAKQDALSAADATLGGQRAGSHASLRAPKQSAPAKRMSTLGFFQQFQKPKAGETNSTPVNRNRRDSSHNDTPAASDAGSEGRTQIRSIGIARRSTDKLRHDVNGTISKPTSRKSTSKKTSEHEKTDIEQQNRTDIIHDDITLNPKPSPNPRVTKKVLTPVISRSLESNQTNRTISIPISGRKANFDEYIKSHTESRSVNDDAMEIDNSDDDRSGGNSYPTITTPSKQRHVAPVPKPVLRDCIFTGEDLGLFKAILLDKLTGKRPIPLTNLDEEYTKVGNVVGQTITAGESNSMLLIGARGSGKTAMIKKILQEHTVKHADDFLVVKLNGFIHTDDKIALREIWRQLGREMDLDDTETATKNFAVTLTTLLALLSHPAELGTEQPNQITKSVIFILDEFELFATHPRQTLLYNLFDIAQSRKAPIVVLGLTTRVDVTETLEKRVKSRFSHRYVHLSLAKSFQTFQEVCLAALTIQDDELSWDEQINTSPEALRNWNAVLEGLMFTDECMARLKRLYYTTKSVPDFMLSLLAPIATLQTESDMTSADFTEYVTSNWVLSSLHPPDSKLSILASLCTLQLALLISAARLVAIHDTDVVSFALAYDEYKVLASKAKLQASASGALAQGAGSRISSKEVARDAWAGLIDSGLVMGDHNGSGRIDVGLEEIVGSGTDLGQWSRWCKEI</sequence>
<dbReference type="GO" id="GO:0006270">
    <property type="term" value="P:DNA replication initiation"/>
    <property type="evidence" value="ECO:0007669"/>
    <property type="project" value="TreeGrafter"/>
</dbReference>
<dbReference type="AlphaFoldDB" id="A0AAQ3M230"/>
<dbReference type="GO" id="GO:0005664">
    <property type="term" value="C:nuclear origin of replication recognition complex"/>
    <property type="evidence" value="ECO:0007669"/>
    <property type="project" value="TreeGrafter"/>
</dbReference>
<dbReference type="Pfam" id="PF13191">
    <property type="entry name" value="AAA_16"/>
    <property type="match status" value="1"/>
</dbReference>
<keyword evidence="6" id="KW-0539">Nucleus</keyword>
<dbReference type="EMBL" id="CP138582">
    <property type="protein sequence ID" value="WPG99556.1"/>
    <property type="molecule type" value="Genomic_DNA"/>
</dbReference>
<feature type="compositionally biased region" description="Basic and acidic residues" evidence="7">
    <location>
        <begin position="196"/>
        <end position="211"/>
    </location>
</feature>
<dbReference type="InterPro" id="IPR003593">
    <property type="entry name" value="AAA+_ATPase"/>
</dbReference>
<dbReference type="InterPro" id="IPR041664">
    <property type="entry name" value="AAA_16"/>
</dbReference>
<feature type="compositionally biased region" description="Polar residues" evidence="7">
    <location>
        <begin position="45"/>
        <end position="58"/>
    </location>
</feature>
<evidence type="ECO:0000256" key="2">
    <source>
        <dbReference type="ARBA" id="ARBA00005334"/>
    </source>
</evidence>
<evidence type="ECO:0000313" key="10">
    <source>
        <dbReference type="Proteomes" id="UP001303373"/>
    </source>
</evidence>
<dbReference type="PANTHER" id="PTHR12087:SF0">
    <property type="entry name" value="ORIGIN RECOGNITION COMPLEX SUBUNIT 4"/>
    <property type="match status" value="1"/>
</dbReference>
<reference evidence="9 10" key="1">
    <citation type="submission" date="2023-11" db="EMBL/GenBank/DDBJ databases">
        <title>An acidophilic fungus is an integral part of prey digestion in a carnivorous sundew plant.</title>
        <authorList>
            <person name="Tsai I.J."/>
        </authorList>
    </citation>
    <scope>NUCLEOTIDE SEQUENCE [LARGE SCALE GENOMIC DNA]</scope>
    <source>
        <strain evidence="9">169a</strain>
    </source>
</reference>
<feature type="compositionally biased region" description="Polar residues" evidence="7">
    <location>
        <begin position="19"/>
        <end position="36"/>
    </location>
</feature>
<dbReference type="InterPro" id="IPR016527">
    <property type="entry name" value="ORC4"/>
</dbReference>
<comment type="subcellular location">
    <subcellularLocation>
        <location evidence="1">Nucleus</location>
    </subcellularLocation>
</comment>
<evidence type="ECO:0000256" key="5">
    <source>
        <dbReference type="ARBA" id="ARBA00023125"/>
    </source>
</evidence>
<dbReference type="GO" id="GO:0003688">
    <property type="term" value="F:DNA replication origin binding"/>
    <property type="evidence" value="ECO:0007669"/>
    <property type="project" value="TreeGrafter"/>
</dbReference>
<dbReference type="SUPFAM" id="SSF52540">
    <property type="entry name" value="P-loop containing nucleoside triphosphate hydrolases"/>
    <property type="match status" value="1"/>
</dbReference>